<feature type="domain" description="Chitin-binding type-2" evidence="8">
    <location>
        <begin position="27"/>
        <end position="82"/>
    </location>
</feature>
<dbReference type="SUPFAM" id="SSF57625">
    <property type="entry name" value="Invertebrate chitin-binding proteins"/>
    <property type="match status" value="2"/>
</dbReference>
<dbReference type="GO" id="GO:0005576">
    <property type="term" value="C:extracellular region"/>
    <property type="evidence" value="ECO:0007669"/>
    <property type="project" value="InterPro"/>
</dbReference>
<accession>A0AAG5DRE1</accession>
<dbReference type="PANTHER" id="PTHR23301">
    <property type="entry name" value="CHITIN BINDING PERITROPHIN-A"/>
    <property type="match status" value="1"/>
</dbReference>
<dbReference type="InterPro" id="IPR036508">
    <property type="entry name" value="Chitin-bd_dom_sf"/>
</dbReference>
<evidence type="ECO:0000256" key="3">
    <source>
        <dbReference type="ARBA" id="ARBA00022737"/>
    </source>
</evidence>
<keyword evidence="1" id="KW-0147">Chitin-binding</keyword>
<evidence type="ECO:0000256" key="1">
    <source>
        <dbReference type="ARBA" id="ARBA00022669"/>
    </source>
</evidence>
<evidence type="ECO:0000256" key="5">
    <source>
        <dbReference type="ARBA" id="ARBA00023180"/>
    </source>
</evidence>
<protein>
    <recommendedName>
        <fullName evidence="8">Chitin-binding type-2 domain-containing protein</fullName>
    </recommendedName>
</protein>
<keyword evidence="3" id="KW-0677">Repeat</keyword>
<dbReference type="Gene3D" id="2.170.140.10">
    <property type="entry name" value="Chitin binding domain"/>
    <property type="match status" value="2"/>
</dbReference>
<keyword evidence="5" id="KW-0325">Glycoprotein</keyword>
<dbReference type="InterPro" id="IPR002557">
    <property type="entry name" value="Chitin-bd_dom"/>
</dbReference>
<dbReference type="Pfam" id="PF01607">
    <property type="entry name" value="CBM_14"/>
    <property type="match status" value="2"/>
</dbReference>
<evidence type="ECO:0000256" key="7">
    <source>
        <dbReference type="SAM" id="SignalP"/>
    </source>
</evidence>
<keyword evidence="2 7" id="KW-0732">Signal</keyword>
<reference evidence="9" key="1">
    <citation type="submission" date="2024-04" db="UniProtKB">
        <authorList>
            <consortium name="EnsemblMetazoa"/>
        </authorList>
    </citation>
    <scope>IDENTIFICATION</scope>
    <source>
        <strain evidence="9">EBRO</strain>
    </source>
</reference>
<dbReference type="GO" id="GO:0008061">
    <property type="term" value="F:chitin binding"/>
    <property type="evidence" value="ECO:0007669"/>
    <property type="project" value="UniProtKB-KW"/>
</dbReference>
<feature type="domain" description="Chitin-binding type-2" evidence="8">
    <location>
        <begin position="125"/>
        <end position="181"/>
    </location>
</feature>
<dbReference type="EnsemblMetazoa" id="ENSAATROPT015566">
    <property type="protein sequence ID" value="ENSAATROPP013867"/>
    <property type="gene ID" value="ENSAATROPG012696"/>
</dbReference>
<feature type="compositionally biased region" description="Low complexity" evidence="6">
    <location>
        <begin position="85"/>
        <end position="98"/>
    </location>
</feature>
<organism evidence="9 10">
    <name type="scientific">Anopheles atroparvus</name>
    <name type="common">European mosquito</name>
    <dbReference type="NCBI Taxonomy" id="41427"/>
    <lineage>
        <taxon>Eukaryota</taxon>
        <taxon>Metazoa</taxon>
        <taxon>Ecdysozoa</taxon>
        <taxon>Arthropoda</taxon>
        <taxon>Hexapoda</taxon>
        <taxon>Insecta</taxon>
        <taxon>Pterygota</taxon>
        <taxon>Neoptera</taxon>
        <taxon>Endopterygota</taxon>
        <taxon>Diptera</taxon>
        <taxon>Nematocera</taxon>
        <taxon>Culicoidea</taxon>
        <taxon>Culicidae</taxon>
        <taxon>Anophelinae</taxon>
        <taxon>Anopheles</taxon>
    </lineage>
</organism>
<keyword evidence="4" id="KW-1015">Disulfide bond</keyword>
<feature type="signal peptide" evidence="7">
    <location>
        <begin position="1"/>
        <end position="19"/>
    </location>
</feature>
<dbReference type="SMART" id="SM00494">
    <property type="entry name" value="ChtBD2"/>
    <property type="match status" value="2"/>
</dbReference>
<evidence type="ECO:0000256" key="4">
    <source>
        <dbReference type="ARBA" id="ARBA00023157"/>
    </source>
</evidence>
<evidence type="ECO:0000256" key="6">
    <source>
        <dbReference type="SAM" id="MobiDB-lite"/>
    </source>
</evidence>
<feature type="region of interest" description="Disordered" evidence="6">
    <location>
        <begin position="83"/>
        <end position="105"/>
    </location>
</feature>
<dbReference type="PANTHER" id="PTHR23301:SF0">
    <property type="entry name" value="CHITIN-BINDING TYPE-2 DOMAIN-CONTAINING PROTEIN-RELATED"/>
    <property type="match status" value="1"/>
</dbReference>
<dbReference type="AlphaFoldDB" id="A0AAG5DRE1"/>
<evidence type="ECO:0000259" key="8">
    <source>
        <dbReference type="PROSITE" id="PS50940"/>
    </source>
</evidence>
<name>A0AAG5DRE1_ANOAO</name>
<feature type="chain" id="PRO_5042471422" description="Chitin-binding type-2 domain-containing protein" evidence="7">
    <location>
        <begin position="20"/>
        <end position="184"/>
    </location>
</feature>
<keyword evidence="10" id="KW-1185">Reference proteome</keyword>
<proteinExistence type="predicted"/>
<dbReference type="Proteomes" id="UP000075880">
    <property type="component" value="Unassembled WGS sequence"/>
</dbReference>
<sequence length="184" mass="20354">MKGNLVYMLLLLMVQQGSCNPIQARNEPPCAPGDNFFSVGPECFNFYSCRDGSLTLNECPGSSLWNDLTSRCDDAENVICAGTEPPITDAPAPTSSPTTPEPTTVPPSMTFLPETEGALPILFPDSECPPDIRAFQVHATNCRLFYYCLYGIRYPQTCPFLQSFNFLVGHCVDEEDRFCFPNSQ</sequence>
<evidence type="ECO:0000313" key="9">
    <source>
        <dbReference type="EnsemblMetazoa" id="ENSAATROPP013867"/>
    </source>
</evidence>
<dbReference type="InterPro" id="IPR051940">
    <property type="entry name" value="Chitin_bind-dev_reg"/>
</dbReference>
<evidence type="ECO:0000256" key="2">
    <source>
        <dbReference type="ARBA" id="ARBA00022729"/>
    </source>
</evidence>
<evidence type="ECO:0000313" key="10">
    <source>
        <dbReference type="Proteomes" id="UP000075880"/>
    </source>
</evidence>
<dbReference type="PROSITE" id="PS50940">
    <property type="entry name" value="CHIT_BIND_II"/>
    <property type="match status" value="2"/>
</dbReference>